<dbReference type="InterPro" id="IPR041813">
    <property type="entry name" value="A2M_TED"/>
</dbReference>
<dbReference type="AlphaFoldDB" id="A0AA36LYX4"/>
<dbReference type="InterPro" id="IPR036595">
    <property type="entry name" value="A-macroglobulin_rcpt-bd_sf"/>
</dbReference>
<dbReference type="PANTHER" id="PTHR11412:SF175">
    <property type="entry name" value="TEP (THIOLESTER CONTAINING PROTEIN)"/>
    <property type="match status" value="1"/>
</dbReference>
<dbReference type="SUPFAM" id="SSF48239">
    <property type="entry name" value="Terpenoid cyclases/Protein prenyltransferases"/>
    <property type="match status" value="1"/>
</dbReference>
<keyword evidence="5" id="KW-1185">Reference proteome</keyword>
<accession>A0AA36LYX4</accession>
<dbReference type="InterPro" id="IPR011626">
    <property type="entry name" value="Alpha-macroglobulin_TED"/>
</dbReference>
<dbReference type="Gene3D" id="2.60.120.1540">
    <property type="match status" value="1"/>
</dbReference>
<evidence type="ECO:0000313" key="4">
    <source>
        <dbReference type="EMBL" id="CAJ0594154.1"/>
    </source>
</evidence>
<proteinExistence type="predicted"/>
<dbReference type="GO" id="GO:0005615">
    <property type="term" value="C:extracellular space"/>
    <property type="evidence" value="ECO:0007669"/>
    <property type="project" value="InterPro"/>
</dbReference>
<sequence>MRNRAFFLLLYIISSSDVCSAEVARKRDVRRKLAELSRKPSPTIISPTYVESAEVESAGCPTIIRTDTHLKLKTAPSPTIIRAPSHLRIGTALRPTIIRTPTHLRIKTAPSPTIIRAPPHLRIGTAPGLTIIRTPAHLRIKTAPSPTIIRAPAHLRIESAPGPTIVRTPSHLKIKTAPSPTIIRAPTHLEVETPPPTIIQAPTHLKVETPPKTIIQAPTQLKVETPPSTIIQAPTHLEQKTPPKLLRPIKVVHHPVAPAANPPCSKSFSIRVDAPYTMKVGEKLVLPITVINHMQEEQLITVELKHNDASGFSFWKKDGTIRANTDLSDKNYNIRAVSVPPGGEKIVYFPIVPTRAGMINLNVDVNSPQTSGSVQKLLRVEPVGYRVDRNVPLLIDLSKDTNFEKIVRFMWPSDVVEGSQEARFEVVGDIMGPLLANVEHLVKMPQGCGEQIMVNFVPNIVVVRYLKATNRGDLPIVEEAKKFMKHGYEQELTFRRPDNSFSVFGTKDKMGSTWLTAFVVRSFAQARDYIFIDPTIINTAIAFLNQQQEPDGSFAEHGEVYHKDVQGGASQGGPALTAYVVVSLLENGVRNEKAIAYLENHLDEMSSNAYALAVTTYALYLANSPKKESAMEALEKLKIVDKDGTIHWSTSKDAVKPDDTTQYFYQPHPVDIETTAYVLLSYMLDGDVAKGLPIVRWLTAQRNSLGGFSSTQDTVLALQALASYAERTYSGNTNMMVTVRSGADSHTFAISSLNAIDLQSYEIPNVGSEVVINARGRGTIFVQVSYSYNRISPRDDSPFSCSTNLKGNENRLQLDLCSWYTGNGKSGMAVAEVEALTGFKFDKEETDKLPSINGVQRVELEHDGSKVNIYFDPLGDTPVCLSLFMNKVYNVFDQKPAQIILFDYYNPEEQMRLANSLTFAFNRLQHFPPRIICEPTKQAKVRFSINICLFLSRLSI</sequence>
<dbReference type="InterPro" id="IPR047565">
    <property type="entry name" value="Alpha-macroglob_thiol-ester_cl"/>
</dbReference>
<dbReference type="Gene3D" id="2.60.40.690">
    <property type="entry name" value="Alpha-macroglobulin, receptor-binding domain"/>
    <property type="match status" value="1"/>
</dbReference>
<dbReference type="SUPFAM" id="SSF49410">
    <property type="entry name" value="Alpha-macroglobulin receptor domain"/>
    <property type="match status" value="1"/>
</dbReference>
<name>A0AA36LYX4_CYLNA</name>
<organism evidence="4 5">
    <name type="scientific">Cylicocyclus nassatus</name>
    <name type="common">Nematode worm</name>
    <dbReference type="NCBI Taxonomy" id="53992"/>
    <lineage>
        <taxon>Eukaryota</taxon>
        <taxon>Metazoa</taxon>
        <taxon>Ecdysozoa</taxon>
        <taxon>Nematoda</taxon>
        <taxon>Chromadorea</taxon>
        <taxon>Rhabditida</taxon>
        <taxon>Rhabditina</taxon>
        <taxon>Rhabditomorpha</taxon>
        <taxon>Strongyloidea</taxon>
        <taxon>Strongylidae</taxon>
        <taxon>Cylicocyclus</taxon>
    </lineage>
</organism>
<dbReference type="InterPro" id="IPR009048">
    <property type="entry name" value="A-macroglobulin_rcpt-bd"/>
</dbReference>
<dbReference type="Pfam" id="PF07677">
    <property type="entry name" value="A2M_recep"/>
    <property type="match status" value="1"/>
</dbReference>
<keyword evidence="2" id="KW-0732">Signal</keyword>
<protein>
    <recommendedName>
        <fullName evidence="3">Alpha-macroglobulin receptor-binding domain-containing protein</fullName>
    </recommendedName>
</protein>
<feature type="domain" description="Alpha-macroglobulin receptor-binding" evidence="3">
    <location>
        <begin position="826"/>
        <end position="914"/>
    </location>
</feature>
<feature type="signal peptide" evidence="2">
    <location>
        <begin position="1"/>
        <end position="21"/>
    </location>
</feature>
<gene>
    <name evidence="4" type="ORF">CYNAS_LOCUS6137</name>
</gene>
<keyword evidence="1" id="KW-1015">Disulfide bond</keyword>
<dbReference type="SMART" id="SM01419">
    <property type="entry name" value="Thiol-ester_cl"/>
    <property type="match status" value="1"/>
</dbReference>
<dbReference type="InterPro" id="IPR008930">
    <property type="entry name" value="Terpenoid_cyclase/PrenylTrfase"/>
</dbReference>
<comment type="caution">
    <text evidence="4">The sequence shown here is derived from an EMBL/GenBank/DDBJ whole genome shotgun (WGS) entry which is preliminary data.</text>
</comment>
<reference evidence="4" key="1">
    <citation type="submission" date="2023-07" db="EMBL/GenBank/DDBJ databases">
        <authorList>
            <consortium name="CYATHOMIX"/>
        </authorList>
    </citation>
    <scope>NUCLEOTIDE SEQUENCE</scope>
    <source>
        <strain evidence="4">N/A</strain>
    </source>
</reference>
<dbReference type="Gene3D" id="2.60.40.10">
    <property type="entry name" value="Immunoglobulins"/>
    <property type="match status" value="1"/>
</dbReference>
<dbReference type="PANTHER" id="PTHR11412">
    <property type="entry name" value="MACROGLOBULIN / COMPLEMENT"/>
    <property type="match status" value="1"/>
</dbReference>
<dbReference type="SMART" id="SM01361">
    <property type="entry name" value="A2M_recep"/>
    <property type="match status" value="1"/>
</dbReference>
<feature type="chain" id="PRO_5041385963" description="Alpha-macroglobulin receptor-binding domain-containing protein" evidence="2">
    <location>
        <begin position="22"/>
        <end position="956"/>
    </location>
</feature>
<dbReference type="InterPro" id="IPR013783">
    <property type="entry name" value="Ig-like_fold"/>
</dbReference>
<dbReference type="Gene3D" id="1.50.10.20">
    <property type="match status" value="1"/>
</dbReference>
<dbReference type="Pfam" id="PF07678">
    <property type="entry name" value="TED_complement"/>
    <property type="match status" value="1"/>
</dbReference>
<dbReference type="InterPro" id="IPR050473">
    <property type="entry name" value="A2M/Complement_sys"/>
</dbReference>
<dbReference type="CDD" id="cd02897">
    <property type="entry name" value="A2M_2"/>
    <property type="match status" value="1"/>
</dbReference>
<evidence type="ECO:0000313" key="5">
    <source>
        <dbReference type="Proteomes" id="UP001176961"/>
    </source>
</evidence>
<dbReference type="PROSITE" id="PS00477">
    <property type="entry name" value="ALPHA_2_MACROGLOBULIN"/>
    <property type="match status" value="1"/>
</dbReference>
<evidence type="ECO:0000259" key="3">
    <source>
        <dbReference type="SMART" id="SM01361"/>
    </source>
</evidence>
<dbReference type="Proteomes" id="UP001176961">
    <property type="component" value="Unassembled WGS sequence"/>
</dbReference>
<dbReference type="InterPro" id="IPR019742">
    <property type="entry name" value="MacrogloblnA2_CS"/>
</dbReference>
<dbReference type="EMBL" id="CATQJL010000112">
    <property type="protein sequence ID" value="CAJ0594154.1"/>
    <property type="molecule type" value="Genomic_DNA"/>
</dbReference>
<evidence type="ECO:0000256" key="1">
    <source>
        <dbReference type="ARBA" id="ARBA00023157"/>
    </source>
</evidence>
<evidence type="ECO:0000256" key="2">
    <source>
        <dbReference type="SAM" id="SignalP"/>
    </source>
</evidence>